<dbReference type="PANTHER" id="PTHR40562">
    <property type="match status" value="1"/>
</dbReference>
<keyword evidence="3" id="KW-0560">Oxidoreductase</keyword>
<keyword evidence="5" id="KW-0411">Iron-sulfur</keyword>
<evidence type="ECO:0000313" key="9">
    <source>
        <dbReference type="EMBL" id="SFL69847.1"/>
    </source>
</evidence>
<dbReference type="PANTHER" id="PTHR40562:SF1">
    <property type="entry name" value="NITRITE REDUCTASE (NADH) SMALL SUBUNIT"/>
    <property type="match status" value="1"/>
</dbReference>
<dbReference type="GO" id="GO:0042128">
    <property type="term" value="P:nitrate assimilation"/>
    <property type="evidence" value="ECO:0007669"/>
    <property type="project" value="UniProtKB-KW"/>
</dbReference>
<dbReference type="InterPro" id="IPR017941">
    <property type="entry name" value="Rieske_2Fe-2S"/>
</dbReference>
<accession>A0A031MH79</accession>
<dbReference type="InterPro" id="IPR012748">
    <property type="entry name" value="Rieske-like_NirD"/>
</dbReference>
<dbReference type="OrthoDB" id="516687at2"/>
<feature type="domain" description="Rieske" evidence="7">
    <location>
        <begin position="19"/>
        <end position="123"/>
    </location>
</feature>
<evidence type="ECO:0000256" key="6">
    <source>
        <dbReference type="ARBA" id="ARBA00023063"/>
    </source>
</evidence>
<dbReference type="Proteomes" id="UP000186599">
    <property type="component" value="Unassembled WGS sequence"/>
</dbReference>
<dbReference type="AlphaFoldDB" id="A0A031MH79"/>
<gene>
    <name evidence="10" type="primary">nirD</name>
    <name evidence="10" type="ORF">FA869_05830</name>
    <name evidence="9" type="ORF">SAMN04487855_0776</name>
    <name evidence="8" type="ORF">SAMN05216589_0849</name>
</gene>
<keyword evidence="2" id="KW-0479">Metal-binding</keyword>
<evidence type="ECO:0000256" key="3">
    <source>
        <dbReference type="ARBA" id="ARBA00023002"/>
    </source>
</evidence>
<dbReference type="PROSITE" id="PS51296">
    <property type="entry name" value="RIESKE"/>
    <property type="match status" value="1"/>
</dbReference>
<dbReference type="GO" id="GO:0046872">
    <property type="term" value="F:metal ion binding"/>
    <property type="evidence" value="ECO:0007669"/>
    <property type="project" value="UniProtKB-KW"/>
</dbReference>
<keyword evidence="4" id="KW-0408">Iron</keyword>
<keyword evidence="1" id="KW-0001">2Fe-2S</keyword>
<dbReference type="Proteomes" id="UP000305198">
    <property type="component" value="Unassembled WGS sequence"/>
</dbReference>
<dbReference type="PROSITE" id="PS51300">
    <property type="entry name" value="NIRD"/>
    <property type="match status" value="1"/>
</dbReference>
<dbReference type="InterPro" id="IPR036922">
    <property type="entry name" value="Rieske_2Fe-2S_sf"/>
</dbReference>
<dbReference type="STRING" id="653930.SAMN05216589_0849"/>
<evidence type="ECO:0000256" key="1">
    <source>
        <dbReference type="ARBA" id="ARBA00022714"/>
    </source>
</evidence>
<reference evidence="11 12" key="1">
    <citation type="submission" date="2016-10" db="EMBL/GenBank/DDBJ databases">
        <authorList>
            <person name="de Groot N.N."/>
        </authorList>
    </citation>
    <scope>NUCLEOTIDE SEQUENCE [LARGE SCALE GENOMIC DNA]</scope>
    <source>
        <strain evidence="9 11">CGMCC 1.9095</strain>
        <strain evidence="8 12">DSM 22558</strain>
    </source>
</reference>
<protein>
    <submittedName>
        <fullName evidence="8">Nitrite reductase (NADH) small subunit</fullName>
    </submittedName>
    <submittedName>
        <fullName evidence="10">Nitrite reductase small subunit NirD</fullName>
    </submittedName>
</protein>
<dbReference type="Gene3D" id="2.102.10.10">
    <property type="entry name" value="Rieske [2Fe-2S] iron-sulphur domain"/>
    <property type="match status" value="1"/>
</dbReference>
<reference evidence="10 13" key="2">
    <citation type="submission" date="2019-04" db="EMBL/GenBank/DDBJ databases">
        <title>Crypto-aerobic microbial life in anoxic (sulfidic) marine sediments.</title>
        <authorList>
            <person name="Bhattacharya S."/>
            <person name="Roy C."/>
            <person name="Mondal N."/>
            <person name="Sarkar J."/>
            <person name="Mandal S."/>
            <person name="Rameez M.J."/>
            <person name="Ghosh W."/>
        </authorList>
    </citation>
    <scope>NUCLEOTIDE SEQUENCE [LARGE SCALE GENOMIC DNA]</scope>
    <source>
        <strain evidence="10 13">SBBB</strain>
    </source>
</reference>
<evidence type="ECO:0000313" key="10">
    <source>
        <dbReference type="EMBL" id="TKA93664.1"/>
    </source>
</evidence>
<sequence>MTQAQALSIEPNDPVAHWHTLCHRQDLVANSGVVAWFAGAQIALFHLPQGGSGGQVYAIHNRDPQSGANVIGRGMVGRIKDAAVVASPLYKQHYRLEDGQCLEQPDQALQVWPARLRGDRVEIYAPGNRSAMNI</sequence>
<dbReference type="RefSeq" id="WP_036988625.1">
    <property type="nucleotide sequence ID" value="NZ_FOGN01000001.1"/>
</dbReference>
<dbReference type="CDD" id="cd03529">
    <property type="entry name" value="Rieske_NirD"/>
    <property type="match status" value="1"/>
</dbReference>
<dbReference type="EMBL" id="FOGN01000001">
    <property type="protein sequence ID" value="SER53695.1"/>
    <property type="molecule type" value="Genomic_DNA"/>
</dbReference>
<dbReference type="Pfam" id="PF13806">
    <property type="entry name" value="Rieske_2"/>
    <property type="match status" value="1"/>
</dbReference>
<organism evidence="10 13">
    <name type="scientific">Halopseudomonas bauzanensis</name>
    <dbReference type="NCBI Taxonomy" id="653930"/>
    <lineage>
        <taxon>Bacteria</taxon>
        <taxon>Pseudomonadati</taxon>
        <taxon>Pseudomonadota</taxon>
        <taxon>Gammaproteobacteria</taxon>
        <taxon>Pseudomonadales</taxon>
        <taxon>Pseudomonadaceae</taxon>
        <taxon>Halopseudomonas</taxon>
    </lineage>
</organism>
<dbReference type="SUPFAM" id="SSF50022">
    <property type="entry name" value="ISP domain"/>
    <property type="match status" value="1"/>
</dbReference>
<dbReference type="NCBIfam" id="TIGR02378">
    <property type="entry name" value="nirD_assim_sml"/>
    <property type="match status" value="1"/>
</dbReference>
<evidence type="ECO:0000256" key="4">
    <source>
        <dbReference type="ARBA" id="ARBA00023004"/>
    </source>
</evidence>
<dbReference type="EMBL" id="FOUA01000001">
    <property type="protein sequence ID" value="SFL69847.1"/>
    <property type="molecule type" value="Genomic_DNA"/>
</dbReference>
<evidence type="ECO:0000313" key="13">
    <source>
        <dbReference type="Proteomes" id="UP000305198"/>
    </source>
</evidence>
<evidence type="ECO:0000313" key="12">
    <source>
        <dbReference type="Proteomes" id="UP000186904"/>
    </source>
</evidence>
<evidence type="ECO:0000256" key="2">
    <source>
        <dbReference type="ARBA" id="ARBA00022723"/>
    </source>
</evidence>
<dbReference type="Proteomes" id="UP000186904">
    <property type="component" value="Unassembled WGS sequence"/>
</dbReference>
<dbReference type="GO" id="GO:0051537">
    <property type="term" value="F:2 iron, 2 sulfur cluster binding"/>
    <property type="evidence" value="ECO:0007669"/>
    <property type="project" value="UniProtKB-KW"/>
</dbReference>
<evidence type="ECO:0000313" key="8">
    <source>
        <dbReference type="EMBL" id="SER53695.1"/>
    </source>
</evidence>
<keyword evidence="11" id="KW-1185">Reference proteome</keyword>
<evidence type="ECO:0000259" key="7">
    <source>
        <dbReference type="PROSITE" id="PS51296"/>
    </source>
</evidence>
<keyword evidence="6" id="KW-0534">Nitrate assimilation</keyword>
<dbReference type="GO" id="GO:0008942">
    <property type="term" value="F:nitrite reductase [NAD(P)H] activity"/>
    <property type="evidence" value="ECO:0007669"/>
    <property type="project" value="InterPro"/>
</dbReference>
<dbReference type="InterPro" id="IPR017881">
    <property type="entry name" value="NirD"/>
</dbReference>
<evidence type="ECO:0000256" key="5">
    <source>
        <dbReference type="ARBA" id="ARBA00023014"/>
    </source>
</evidence>
<dbReference type="EMBL" id="SWAV01000001">
    <property type="protein sequence ID" value="TKA93664.1"/>
    <property type="molecule type" value="Genomic_DNA"/>
</dbReference>
<evidence type="ECO:0000313" key="11">
    <source>
        <dbReference type="Proteomes" id="UP000186599"/>
    </source>
</evidence>
<proteinExistence type="predicted"/>
<name>A0A031MH79_9GAMM</name>